<protein>
    <submittedName>
        <fullName evidence="10">Transporter 1, ATP-binding cassette, sub-family B (MDR/TAP)</fullName>
    </submittedName>
</protein>
<dbReference type="Gene3D" id="3.40.50.300">
    <property type="entry name" value="P-loop containing nucleotide triphosphate hydrolases"/>
    <property type="match status" value="1"/>
</dbReference>
<evidence type="ECO:0000256" key="6">
    <source>
        <dbReference type="ARBA" id="ARBA00023136"/>
    </source>
</evidence>
<dbReference type="InterPro" id="IPR036640">
    <property type="entry name" value="ABC1_TM_sf"/>
</dbReference>
<evidence type="ECO:0000256" key="5">
    <source>
        <dbReference type="ARBA" id="ARBA00022989"/>
    </source>
</evidence>
<dbReference type="Gene3D" id="1.20.1560.10">
    <property type="entry name" value="ABC transporter type 1, transmembrane domain"/>
    <property type="match status" value="1"/>
</dbReference>
<evidence type="ECO:0000256" key="1">
    <source>
        <dbReference type="ARBA" id="ARBA00004141"/>
    </source>
</evidence>
<accession>A0A8C5F5U0</accession>
<dbReference type="InterPro" id="IPR003593">
    <property type="entry name" value="AAA+_ATPase"/>
</dbReference>
<dbReference type="GO" id="GO:0012505">
    <property type="term" value="C:endomembrane system"/>
    <property type="evidence" value="ECO:0007669"/>
    <property type="project" value="UniProtKB-SubCell"/>
</dbReference>
<keyword evidence="11" id="KW-1185">Reference proteome</keyword>
<dbReference type="PROSITE" id="PS00211">
    <property type="entry name" value="ABC_TRANSPORTER_1"/>
    <property type="match status" value="1"/>
</dbReference>
<dbReference type="Pfam" id="PF00005">
    <property type="entry name" value="ABC_tran"/>
    <property type="match status" value="1"/>
</dbReference>
<dbReference type="PROSITE" id="PS50929">
    <property type="entry name" value="ABC_TM1F"/>
    <property type="match status" value="1"/>
</dbReference>
<gene>
    <name evidence="10" type="primary">tap1</name>
</gene>
<evidence type="ECO:0000259" key="8">
    <source>
        <dbReference type="PROSITE" id="PS50893"/>
    </source>
</evidence>
<dbReference type="Pfam" id="PF00664">
    <property type="entry name" value="ABC_membrane"/>
    <property type="match status" value="1"/>
</dbReference>
<dbReference type="Ensembl" id="ENSGMOT00000007917.2">
    <property type="protein sequence ID" value="ENSGMOP00000007696.2"/>
    <property type="gene ID" value="ENSGMOG00000007212.2"/>
</dbReference>
<feature type="domain" description="ABC transmembrane type-1" evidence="9">
    <location>
        <begin position="160"/>
        <end position="442"/>
    </location>
</feature>
<feature type="transmembrane region" description="Helical" evidence="7">
    <location>
        <begin position="275"/>
        <end position="293"/>
    </location>
</feature>
<organism evidence="10 11">
    <name type="scientific">Gadus morhua</name>
    <name type="common">Atlantic cod</name>
    <dbReference type="NCBI Taxonomy" id="8049"/>
    <lineage>
        <taxon>Eukaryota</taxon>
        <taxon>Metazoa</taxon>
        <taxon>Chordata</taxon>
        <taxon>Craniata</taxon>
        <taxon>Vertebrata</taxon>
        <taxon>Euteleostomi</taxon>
        <taxon>Actinopterygii</taxon>
        <taxon>Neopterygii</taxon>
        <taxon>Teleostei</taxon>
        <taxon>Neoteleostei</taxon>
        <taxon>Acanthomorphata</taxon>
        <taxon>Zeiogadaria</taxon>
        <taxon>Gadariae</taxon>
        <taxon>Gadiformes</taxon>
        <taxon>Gadoidei</taxon>
        <taxon>Gadidae</taxon>
        <taxon>Gadus</taxon>
    </lineage>
</organism>
<sequence>CYVKMKVSLDACVVQSIRSAPLSPLLVAHPYVTLWGGGILRACALLFLSLSWSQSWMSSFQGRQTIGVLCFHFPVYVSLLWGVGLSNSEELWSWYSWQRVGLLHGYGVTAVAWLYWERYVSSLFQKKRSSEEEADAKSGNNSSSLKKLLGFMRPYTSRFVFVMLLVTLSSYGEMAIPHYTGHMADWIMDEKNPDAFTQAITIMAIITISSAVLEFVCDLMYNVTMSCIHTSVQGKVFQSVLKQEIAFFDTNKTGEIVSRITTDTNSMSEALSEQLSLVMWYTARLVFILYFMFSQSWQISLFTCMGLPILWIIPECSGTFHQAISKKVAECIAQANQVATETFSNMKTVRCFANEDGEIKRYEEQLDVIYGLNKREAFAYAASTWANNTSTLALKVFILYYGGTLVTGGTVSSGDLVAFVLYELQFASAVDAVMRCYPDVKKAIGGSEKIFEYLDRDPQGPPIGTRDPQGVEGHVEFRNVTFSYPGKATPVLMDVSLKLQPGQITALVGSNSSGKTTCVRLLERFYQPQAGSILLDGENLNSYKEHHKVAVVSQECVLFARSIAENIKYGFEHATDDDMYRAARMAAIHDEILKFPNGYQTDAGEKGGMVSGGQRQRIAIARALIRQPKVLVLDNATSDLDAETEHQVFKALLGRSNGPCSVFLISLKMSAVERADDILVLEEGRVVEQGTHKELMKQGGRYAQLVANQNQGFQRAEEEGGGR</sequence>
<dbReference type="AlphaFoldDB" id="A0A8C5F5U0"/>
<dbReference type="GO" id="GO:0016887">
    <property type="term" value="F:ATP hydrolysis activity"/>
    <property type="evidence" value="ECO:0007669"/>
    <property type="project" value="InterPro"/>
</dbReference>
<keyword evidence="2 7" id="KW-0812">Transmembrane</keyword>
<dbReference type="GO" id="GO:0015421">
    <property type="term" value="F:ABC-type oligopeptide transporter activity"/>
    <property type="evidence" value="ECO:0007669"/>
    <property type="project" value="TreeGrafter"/>
</dbReference>
<proteinExistence type="predicted"/>
<dbReference type="GeneTree" id="ENSGT00940000159023"/>
<dbReference type="GO" id="GO:0016020">
    <property type="term" value="C:membrane"/>
    <property type="evidence" value="ECO:0007669"/>
    <property type="project" value="InterPro"/>
</dbReference>
<dbReference type="PANTHER" id="PTHR43394">
    <property type="entry name" value="ATP-DEPENDENT PERMEASE MDL1, MITOCHONDRIAL"/>
    <property type="match status" value="1"/>
</dbReference>
<dbReference type="InterPro" id="IPR027417">
    <property type="entry name" value="P-loop_NTPase"/>
</dbReference>
<feature type="transmembrane region" description="Helical" evidence="7">
    <location>
        <begin position="155"/>
        <end position="176"/>
    </location>
</feature>
<keyword evidence="5 7" id="KW-1133">Transmembrane helix</keyword>
<evidence type="ECO:0000259" key="9">
    <source>
        <dbReference type="PROSITE" id="PS50929"/>
    </source>
</evidence>
<feature type="domain" description="ABC transporter" evidence="8">
    <location>
        <begin position="475"/>
        <end position="708"/>
    </location>
</feature>
<feature type="transmembrane region" description="Helical" evidence="7">
    <location>
        <begin position="196"/>
        <end position="216"/>
    </location>
</feature>
<dbReference type="SUPFAM" id="SSF90123">
    <property type="entry name" value="ABC transporter transmembrane region"/>
    <property type="match status" value="1"/>
</dbReference>
<keyword evidence="4" id="KW-0067">ATP-binding</keyword>
<evidence type="ECO:0000256" key="7">
    <source>
        <dbReference type="SAM" id="Phobius"/>
    </source>
</evidence>
<dbReference type="InterPro" id="IPR039421">
    <property type="entry name" value="Type_1_exporter"/>
</dbReference>
<dbReference type="PRINTS" id="PR01896">
    <property type="entry name" value="TAP1PROTEIN"/>
</dbReference>
<dbReference type="InterPro" id="IPR011527">
    <property type="entry name" value="ABC1_TM_dom"/>
</dbReference>
<reference evidence="10" key="2">
    <citation type="submission" date="2025-09" db="UniProtKB">
        <authorList>
            <consortium name="Ensembl"/>
        </authorList>
    </citation>
    <scope>IDENTIFICATION</scope>
</reference>
<reference evidence="10" key="1">
    <citation type="submission" date="2025-08" db="UniProtKB">
        <authorList>
            <consortium name="Ensembl"/>
        </authorList>
    </citation>
    <scope>IDENTIFICATION</scope>
</reference>
<dbReference type="GO" id="GO:0005524">
    <property type="term" value="F:ATP binding"/>
    <property type="evidence" value="ECO:0007669"/>
    <property type="project" value="UniProtKB-KW"/>
</dbReference>
<evidence type="ECO:0000256" key="3">
    <source>
        <dbReference type="ARBA" id="ARBA00022741"/>
    </source>
</evidence>
<feature type="transmembrane region" description="Helical" evidence="7">
    <location>
        <begin position="32"/>
        <end position="53"/>
    </location>
</feature>
<name>A0A8C5F5U0_GADMO</name>
<dbReference type="SMART" id="SM00382">
    <property type="entry name" value="AAA"/>
    <property type="match status" value="1"/>
</dbReference>
<dbReference type="SUPFAM" id="SSF52540">
    <property type="entry name" value="P-loop containing nucleoside triphosphate hydrolases"/>
    <property type="match status" value="1"/>
</dbReference>
<dbReference type="PROSITE" id="PS50893">
    <property type="entry name" value="ABC_TRANSPORTER_2"/>
    <property type="match status" value="1"/>
</dbReference>
<dbReference type="PANTHER" id="PTHR43394:SF13">
    <property type="entry name" value="ANTIGEN PEPTIDE TRANSPORTER 1"/>
    <property type="match status" value="1"/>
</dbReference>
<evidence type="ECO:0000256" key="4">
    <source>
        <dbReference type="ARBA" id="ARBA00022840"/>
    </source>
</evidence>
<evidence type="ECO:0000313" key="10">
    <source>
        <dbReference type="Ensembl" id="ENSGMOP00000007696.2"/>
    </source>
</evidence>
<dbReference type="Proteomes" id="UP000694546">
    <property type="component" value="Chromosome 11"/>
</dbReference>
<dbReference type="InterPro" id="IPR003439">
    <property type="entry name" value="ABC_transporter-like_ATP-bd"/>
</dbReference>
<comment type="subcellular location">
    <subcellularLocation>
        <location evidence="1">Membrane</location>
        <topology evidence="1">Multi-pass membrane protein</topology>
    </subcellularLocation>
</comment>
<evidence type="ECO:0000313" key="11">
    <source>
        <dbReference type="Proteomes" id="UP000694546"/>
    </source>
</evidence>
<dbReference type="InterPro" id="IPR017871">
    <property type="entry name" value="ABC_transporter-like_CS"/>
</dbReference>
<feature type="transmembrane region" description="Helical" evidence="7">
    <location>
        <begin position="96"/>
        <end position="116"/>
    </location>
</feature>
<keyword evidence="6 7" id="KW-0472">Membrane</keyword>
<feature type="transmembrane region" description="Helical" evidence="7">
    <location>
        <begin position="65"/>
        <end position="84"/>
    </location>
</feature>
<keyword evidence="3" id="KW-0547">Nucleotide-binding</keyword>
<evidence type="ECO:0000256" key="2">
    <source>
        <dbReference type="ARBA" id="ARBA00022692"/>
    </source>
</evidence>